<dbReference type="AlphaFoldDB" id="A0A1I1Q906"/>
<gene>
    <name evidence="1" type="ORF">SAMN05660831_01052</name>
</gene>
<reference evidence="1 2" key="1">
    <citation type="submission" date="2016-10" db="EMBL/GenBank/DDBJ databases">
        <authorList>
            <person name="de Groot N.N."/>
        </authorList>
    </citation>
    <scope>NUCLEOTIDE SEQUENCE [LARGE SCALE GENOMIC DNA]</scope>
    <source>
        <strain evidence="1 2">HL3</strain>
    </source>
</reference>
<evidence type="ECO:0008006" key="3">
    <source>
        <dbReference type="Google" id="ProtNLM"/>
    </source>
</evidence>
<dbReference type="Pfam" id="PF08897">
    <property type="entry name" value="DUF1841"/>
    <property type="match status" value="1"/>
</dbReference>
<evidence type="ECO:0000313" key="2">
    <source>
        <dbReference type="Proteomes" id="UP000198611"/>
    </source>
</evidence>
<name>A0A1I1Q906_9GAMM</name>
<keyword evidence="2" id="KW-1185">Reference proteome</keyword>
<dbReference type="OrthoDB" id="9789432at2"/>
<dbReference type="EMBL" id="FOMJ01000002">
    <property type="protein sequence ID" value="SFD18477.1"/>
    <property type="molecule type" value="Genomic_DNA"/>
</dbReference>
<dbReference type="STRING" id="1123397.SAMN05660831_01052"/>
<proteinExistence type="predicted"/>
<dbReference type="Proteomes" id="UP000198611">
    <property type="component" value="Unassembled WGS sequence"/>
</dbReference>
<dbReference type="RefSeq" id="WP_093427701.1">
    <property type="nucleotide sequence ID" value="NZ_FOMJ01000002.1"/>
</dbReference>
<protein>
    <recommendedName>
        <fullName evidence="3">DUF1841 domain-containing protein</fullName>
    </recommendedName>
</protein>
<organism evidence="1 2">
    <name type="scientific">Thiohalospira halophila DSM 15071</name>
    <dbReference type="NCBI Taxonomy" id="1123397"/>
    <lineage>
        <taxon>Bacteria</taxon>
        <taxon>Pseudomonadati</taxon>
        <taxon>Pseudomonadota</taxon>
        <taxon>Gammaproteobacteria</taxon>
        <taxon>Thiohalospirales</taxon>
        <taxon>Thiohalospiraceae</taxon>
        <taxon>Thiohalospira</taxon>
    </lineage>
</organism>
<accession>A0A1I1Q906</accession>
<dbReference type="InterPro" id="IPR014993">
    <property type="entry name" value="DUF1841"/>
</dbReference>
<evidence type="ECO:0000313" key="1">
    <source>
        <dbReference type="EMBL" id="SFD18477.1"/>
    </source>
</evidence>
<sequence length="140" mass="15852">MFGQDRSEMRRTFQTAWEKARAGEDLDPTQRAIAEVVEAHPEYQALLTDSEAALDRDYTPEQGETNPFLHMGLHLALREQVGTDRPAGIRPLHARLASRLGDEHEAEHRMMECLGQALWEAQRNGRAPDEAAYLECLKAL</sequence>